<evidence type="ECO:0000313" key="5">
    <source>
        <dbReference type="EMBL" id="GAA0143063.1"/>
    </source>
</evidence>
<name>A0AAV3NVR0_LITER</name>
<reference evidence="5 6" key="1">
    <citation type="submission" date="2024-01" db="EMBL/GenBank/DDBJ databases">
        <title>The complete chloroplast genome sequence of Lithospermum erythrorhizon: insights into the phylogenetic relationship among Boraginaceae species and the maternal lineages of purple gromwells.</title>
        <authorList>
            <person name="Okada T."/>
            <person name="Watanabe K."/>
        </authorList>
    </citation>
    <scope>NUCLEOTIDE SEQUENCE [LARGE SCALE GENOMIC DNA]</scope>
</reference>
<proteinExistence type="inferred from homology"/>
<organism evidence="5 6">
    <name type="scientific">Lithospermum erythrorhizon</name>
    <name type="common">Purple gromwell</name>
    <name type="synonym">Lithospermum officinale var. erythrorhizon</name>
    <dbReference type="NCBI Taxonomy" id="34254"/>
    <lineage>
        <taxon>Eukaryota</taxon>
        <taxon>Viridiplantae</taxon>
        <taxon>Streptophyta</taxon>
        <taxon>Embryophyta</taxon>
        <taxon>Tracheophyta</taxon>
        <taxon>Spermatophyta</taxon>
        <taxon>Magnoliopsida</taxon>
        <taxon>eudicotyledons</taxon>
        <taxon>Gunneridae</taxon>
        <taxon>Pentapetalae</taxon>
        <taxon>asterids</taxon>
        <taxon>lamiids</taxon>
        <taxon>Boraginales</taxon>
        <taxon>Boraginaceae</taxon>
        <taxon>Boraginoideae</taxon>
        <taxon>Lithospermeae</taxon>
        <taxon>Lithospermum</taxon>
    </lineage>
</organism>
<protein>
    <recommendedName>
        <fullName evidence="3">Sulfotransferase</fullName>
        <ecNumber evidence="3">2.8.2.-</ecNumber>
    </recommendedName>
</protein>
<dbReference type="Gene3D" id="3.40.50.300">
    <property type="entry name" value="P-loop containing nucleotide triphosphate hydrolases"/>
    <property type="match status" value="1"/>
</dbReference>
<dbReference type="EC" id="2.8.2.-" evidence="3"/>
<dbReference type="InterPro" id="IPR027417">
    <property type="entry name" value="P-loop_NTPase"/>
</dbReference>
<gene>
    <name evidence="5" type="ORF">LIER_03831</name>
</gene>
<dbReference type="EMBL" id="BAABME010000472">
    <property type="protein sequence ID" value="GAA0143063.1"/>
    <property type="molecule type" value="Genomic_DNA"/>
</dbReference>
<dbReference type="InterPro" id="IPR000863">
    <property type="entry name" value="Sulfotransferase_dom"/>
</dbReference>
<evidence type="ECO:0000259" key="4">
    <source>
        <dbReference type="Pfam" id="PF00685"/>
    </source>
</evidence>
<evidence type="ECO:0000256" key="1">
    <source>
        <dbReference type="ARBA" id="ARBA00005771"/>
    </source>
</evidence>
<keyword evidence="2 3" id="KW-0808">Transferase</keyword>
<dbReference type="GO" id="GO:0008146">
    <property type="term" value="F:sulfotransferase activity"/>
    <property type="evidence" value="ECO:0007669"/>
    <property type="project" value="InterPro"/>
</dbReference>
<sequence length="317" mass="36773">MVEQESSNTPNEDFLNQLKRTKFWDAMDICNWEGFWFEPGLVKSALTFQKTFEAQSDDVVLASTIKTGTTWLKALCLCILEKNSDTNNNVDILEKECPQFQVPTIESLMYVTKPSPDVYSQPSPRLFHTHLPFSVLPESIKKSNCKIVYIARNPKDTLVSLWHFFNTIFRPDQEPYPLEKAVENFCNGVQQYGPFYEHVLQYYLESRKRPEKILFLKYEDLQRDPRGEVKKLASFLGKNMGEKEVDKVLWRCSLERLKNLEVNKNGSVLHAVPNSSYFRLGVVGDWKNYLTPEMEDRINETTSLKLDGFGLHFDASN</sequence>
<dbReference type="Pfam" id="PF00685">
    <property type="entry name" value="Sulfotransfer_1"/>
    <property type="match status" value="1"/>
</dbReference>
<dbReference type="SUPFAM" id="SSF52540">
    <property type="entry name" value="P-loop containing nucleoside triphosphate hydrolases"/>
    <property type="match status" value="1"/>
</dbReference>
<evidence type="ECO:0000313" key="6">
    <source>
        <dbReference type="Proteomes" id="UP001454036"/>
    </source>
</evidence>
<dbReference type="AlphaFoldDB" id="A0AAV3NVR0"/>
<dbReference type="PANTHER" id="PTHR11783">
    <property type="entry name" value="SULFOTRANSFERASE SULT"/>
    <property type="match status" value="1"/>
</dbReference>
<accession>A0AAV3NVR0</accession>
<comment type="caution">
    <text evidence="5">The sequence shown here is derived from an EMBL/GenBank/DDBJ whole genome shotgun (WGS) entry which is preliminary data.</text>
</comment>
<keyword evidence="6" id="KW-1185">Reference proteome</keyword>
<comment type="similarity">
    <text evidence="1 3">Belongs to the sulfotransferase 1 family.</text>
</comment>
<dbReference type="Proteomes" id="UP001454036">
    <property type="component" value="Unassembled WGS sequence"/>
</dbReference>
<feature type="domain" description="Sulfotransferase" evidence="4">
    <location>
        <begin position="57"/>
        <end position="310"/>
    </location>
</feature>
<evidence type="ECO:0000256" key="2">
    <source>
        <dbReference type="ARBA" id="ARBA00022679"/>
    </source>
</evidence>
<evidence type="ECO:0000256" key="3">
    <source>
        <dbReference type="RuleBase" id="RU361155"/>
    </source>
</evidence>